<proteinExistence type="predicted"/>
<name>A0A0S3RU80_PHAAN</name>
<dbReference type="InterPro" id="IPR055414">
    <property type="entry name" value="LRR_R13L4/SHOC2-like"/>
</dbReference>
<dbReference type="AlphaFoldDB" id="A0A0S3RU80"/>
<sequence length="125" mass="14034">MSRIFELPSSITELESLVILDLKACHNLERLPDDISSMKSLTHLIMSECCLLEGMPKGIEKLTNLQVLKGFLITTYEKTHCRVSDLLNLRKLKRLSINIGSEAVIKDGEFQSLGNFSAFTHVSIL</sequence>
<evidence type="ECO:0000256" key="1">
    <source>
        <dbReference type="ARBA" id="ARBA00022737"/>
    </source>
</evidence>
<accession>A0A0S3RU80</accession>
<dbReference type="PANTHER" id="PTHR47186">
    <property type="entry name" value="LEUCINE-RICH REPEAT-CONTAINING PROTEIN 57"/>
    <property type="match status" value="1"/>
</dbReference>
<evidence type="ECO:0000313" key="3">
    <source>
        <dbReference type="EMBL" id="BAT84144.1"/>
    </source>
</evidence>
<evidence type="ECO:0000313" key="4">
    <source>
        <dbReference type="Proteomes" id="UP000291084"/>
    </source>
</evidence>
<dbReference type="Pfam" id="PF23598">
    <property type="entry name" value="LRR_14"/>
    <property type="match status" value="1"/>
</dbReference>
<reference evidence="3 4" key="1">
    <citation type="journal article" date="2015" name="Sci. Rep.">
        <title>The power of single molecule real-time sequencing technology in the de novo assembly of a eukaryotic genome.</title>
        <authorList>
            <person name="Sakai H."/>
            <person name="Naito K."/>
            <person name="Ogiso-Tanaka E."/>
            <person name="Takahashi Y."/>
            <person name="Iseki K."/>
            <person name="Muto C."/>
            <person name="Satou K."/>
            <person name="Teruya K."/>
            <person name="Shiroma A."/>
            <person name="Shimoji M."/>
            <person name="Hirano T."/>
            <person name="Itoh T."/>
            <person name="Kaga A."/>
            <person name="Tomooka N."/>
        </authorList>
    </citation>
    <scope>NUCLEOTIDE SEQUENCE [LARGE SCALE GENOMIC DNA]</scope>
    <source>
        <strain evidence="4">cv. Shumari</strain>
    </source>
</reference>
<dbReference type="Proteomes" id="UP000291084">
    <property type="component" value="Chromosome 4"/>
</dbReference>
<gene>
    <name evidence="3" type="primary">Vigan.04G142700</name>
    <name evidence="3" type="ORF">VIGAN_04142700</name>
</gene>
<dbReference type="InterPro" id="IPR032675">
    <property type="entry name" value="LRR_dom_sf"/>
</dbReference>
<dbReference type="OrthoDB" id="1934998at2759"/>
<keyword evidence="1" id="KW-0677">Repeat</keyword>
<dbReference type="PANTHER" id="PTHR47186:SF45">
    <property type="entry name" value="DISEASE RESISTANCE RPP13-LIKE PROTEIN 1"/>
    <property type="match status" value="1"/>
</dbReference>
<keyword evidence="4" id="KW-1185">Reference proteome</keyword>
<feature type="domain" description="Disease resistance R13L4/SHOC-2-like LRR" evidence="2">
    <location>
        <begin position="3"/>
        <end position="123"/>
    </location>
</feature>
<organism evidence="3 4">
    <name type="scientific">Vigna angularis var. angularis</name>
    <dbReference type="NCBI Taxonomy" id="157739"/>
    <lineage>
        <taxon>Eukaryota</taxon>
        <taxon>Viridiplantae</taxon>
        <taxon>Streptophyta</taxon>
        <taxon>Embryophyta</taxon>
        <taxon>Tracheophyta</taxon>
        <taxon>Spermatophyta</taxon>
        <taxon>Magnoliopsida</taxon>
        <taxon>eudicotyledons</taxon>
        <taxon>Gunneridae</taxon>
        <taxon>Pentapetalae</taxon>
        <taxon>rosids</taxon>
        <taxon>fabids</taxon>
        <taxon>Fabales</taxon>
        <taxon>Fabaceae</taxon>
        <taxon>Papilionoideae</taxon>
        <taxon>50 kb inversion clade</taxon>
        <taxon>NPAAA clade</taxon>
        <taxon>indigoferoid/millettioid clade</taxon>
        <taxon>Phaseoleae</taxon>
        <taxon>Vigna</taxon>
    </lineage>
</organism>
<dbReference type="EMBL" id="AP015037">
    <property type="protein sequence ID" value="BAT84144.1"/>
    <property type="molecule type" value="Genomic_DNA"/>
</dbReference>
<feature type="non-terminal residue" evidence="3">
    <location>
        <position position="125"/>
    </location>
</feature>
<protein>
    <recommendedName>
        <fullName evidence="2">Disease resistance R13L4/SHOC-2-like LRR domain-containing protein</fullName>
    </recommendedName>
</protein>
<dbReference type="SUPFAM" id="SSF52047">
    <property type="entry name" value="RNI-like"/>
    <property type="match status" value="1"/>
</dbReference>
<dbReference type="Gene3D" id="3.80.10.10">
    <property type="entry name" value="Ribonuclease Inhibitor"/>
    <property type="match status" value="1"/>
</dbReference>
<evidence type="ECO:0000259" key="2">
    <source>
        <dbReference type="Pfam" id="PF23598"/>
    </source>
</evidence>